<keyword evidence="4 8" id="KW-0812">Transmembrane</keyword>
<feature type="region of interest" description="Disordered" evidence="7">
    <location>
        <begin position="638"/>
        <end position="675"/>
    </location>
</feature>
<evidence type="ECO:0000256" key="6">
    <source>
        <dbReference type="ARBA" id="ARBA00023136"/>
    </source>
</evidence>
<dbReference type="PANTHER" id="PTHR30566">
    <property type="entry name" value="YNAI-RELATED MECHANOSENSITIVE ION CHANNEL"/>
    <property type="match status" value="1"/>
</dbReference>
<feature type="domain" description="Mechanosensitive ion channel MscS" evidence="9">
    <location>
        <begin position="432"/>
        <end position="497"/>
    </location>
</feature>
<dbReference type="SUPFAM" id="SSF82689">
    <property type="entry name" value="Mechanosensitive channel protein MscS (YggB), C-terminal domain"/>
    <property type="match status" value="1"/>
</dbReference>
<feature type="transmembrane region" description="Helical" evidence="8">
    <location>
        <begin position="313"/>
        <end position="338"/>
    </location>
</feature>
<evidence type="ECO:0000259" key="9">
    <source>
        <dbReference type="Pfam" id="PF00924"/>
    </source>
</evidence>
<dbReference type="InterPro" id="IPR010920">
    <property type="entry name" value="LSM_dom_sf"/>
</dbReference>
<dbReference type="PROSITE" id="PS01246">
    <property type="entry name" value="UPF0003"/>
    <property type="match status" value="1"/>
</dbReference>
<accession>A0AAE3QNL8</accession>
<feature type="transmembrane region" description="Helical" evidence="8">
    <location>
        <begin position="379"/>
        <end position="405"/>
    </location>
</feature>
<comment type="caution">
    <text evidence="10">The sequence shown here is derived from an EMBL/GenBank/DDBJ whole genome shotgun (WGS) entry which is preliminary data.</text>
</comment>
<dbReference type="GO" id="GO:0005886">
    <property type="term" value="C:plasma membrane"/>
    <property type="evidence" value="ECO:0007669"/>
    <property type="project" value="UniProtKB-SubCell"/>
</dbReference>
<keyword evidence="5 8" id="KW-1133">Transmembrane helix</keyword>
<dbReference type="InterPro" id="IPR011014">
    <property type="entry name" value="MscS_channel_TM-2"/>
</dbReference>
<feature type="transmembrane region" description="Helical" evidence="8">
    <location>
        <begin position="42"/>
        <end position="63"/>
    </location>
</feature>
<comment type="similarity">
    <text evidence="2">Belongs to the MscS (TC 1.A.23) family.</text>
</comment>
<dbReference type="Pfam" id="PF00924">
    <property type="entry name" value="MS_channel_2nd"/>
    <property type="match status" value="1"/>
</dbReference>
<evidence type="ECO:0000256" key="7">
    <source>
        <dbReference type="SAM" id="MobiDB-lite"/>
    </source>
</evidence>
<evidence type="ECO:0000256" key="5">
    <source>
        <dbReference type="ARBA" id="ARBA00022989"/>
    </source>
</evidence>
<dbReference type="GO" id="GO:0008381">
    <property type="term" value="F:mechanosensitive monoatomic ion channel activity"/>
    <property type="evidence" value="ECO:0007669"/>
    <property type="project" value="UniProtKB-ARBA"/>
</dbReference>
<comment type="subcellular location">
    <subcellularLocation>
        <location evidence="1">Cell membrane</location>
        <topology evidence="1">Multi-pass membrane protein</topology>
    </subcellularLocation>
</comment>
<keyword evidence="3" id="KW-1003">Cell membrane</keyword>
<name>A0AAE3QNL8_9BACT</name>
<dbReference type="InterPro" id="IPR023408">
    <property type="entry name" value="MscS_beta-dom_sf"/>
</dbReference>
<evidence type="ECO:0000256" key="2">
    <source>
        <dbReference type="ARBA" id="ARBA00008017"/>
    </source>
</evidence>
<dbReference type="Gene3D" id="2.30.30.60">
    <property type="match status" value="1"/>
</dbReference>
<sequence length="675" mass="74363">MKIPDLKKCTSTPKPYRQTADFTGLLPMAWKQLKPSKLQNRLFGTSFWLFLILSSVCFIPTFAQIPGIGSDTADSLKTQPEWEEDSLGRRNPRGTVAGFLEAVGAKNYSRASRYLKIDHAILGLSDDQMSNAKTRTTRKQGKVLKSANAPASIDSVELAQRLQRILDANGNLLPYSWISDEYDGSLTDNLAPNLEKVGKATVAGKTFDLLLEKEEGPDGAPIWLLSTQTIAKILLTYQPEQASPLVDRWLPAYLREHTLASVPIGYWLALLVLAVIAYLLAWLLTGVIIYLLPFAWTQASQEPTAGVVKALGLPFRILIAVWFFGALVQMADISIIIRQRLGEITTVIGMVAVILLLWRVTVVFTQFSERRIARRGNMAAVSAVLFLSRVAKTAIVAFGLIAILYTLGFDVTTGLAALGIGGIALALGAQKTVENFVGSVALIVDQPIRVGDFCKVGETVGTVEQIGMRSTRIRTLDRTIVTIPNGEFSSQRIENYAHRDRFWFHPVIALHFQTTPDQIRYILTELDAALKAYPTIDKESARIRFVGIGSQALNLEIFAYVLAKDYNAFLVDQESLLLQMIDTVRASGSSLAFPTQALYVNSTLTEEDLAGELGGNDFNRDGRHKTITQIERMSKARIGTHPNSKDTGITYTKPDSNKMDGNKPGIDKTGDKKAH</sequence>
<dbReference type="RefSeq" id="WP_313981938.1">
    <property type="nucleotide sequence ID" value="NZ_JASJOS010000008.1"/>
</dbReference>
<feature type="compositionally biased region" description="Basic and acidic residues" evidence="7">
    <location>
        <begin position="655"/>
        <end position="675"/>
    </location>
</feature>
<reference evidence="10" key="1">
    <citation type="submission" date="2023-05" db="EMBL/GenBank/DDBJ databases">
        <authorList>
            <person name="Zhang X."/>
        </authorList>
    </citation>
    <scope>NUCLEOTIDE SEQUENCE</scope>
    <source>
        <strain evidence="10">YF14B1</strain>
    </source>
</reference>
<dbReference type="PANTHER" id="PTHR30566:SF5">
    <property type="entry name" value="MECHANOSENSITIVE ION CHANNEL PROTEIN 1, MITOCHONDRIAL-RELATED"/>
    <property type="match status" value="1"/>
</dbReference>
<evidence type="ECO:0000313" key="11">
    <source>
        <dbReference type="Proteomes" id="UP001241110"/>
    </source>
</evidence>
<dbReference type="EMBL" id="JASJOS010000008">
    <property type="protein sequence ID" value="MDJ1482647.1"/>
    <property type="molecule type" value="Genomic_DNA"/>
</dbReference>
<dbReference type="SUPFAM" id="SSF82861">
    <property type="entry name" value="Mechanosensitive channel protein MscS (YggB), transmembrane region"/>
    <property type="match status" value="1"/>
</dbReference>
<feature type="compositionally biased region" description="Polar residues" evidence="7">
    <location>
        <begin position="641"/>
        <end position="654"/>
    </location>
</feature>
<feature type="transmembrane region" description="Helical" evidence="8">
    <location>
        <begin position="344"/>
        <end position="367"/>
    </location>
</feature>
<evidence type="ECO:0000256" key="8">
    <source>
        <dbReference type="SAM" id="Phobius"/>
    </source>
</evidence>
<dbReference type="Gene3D" id="1.10.287.1260">
    <property type="match status" value="1"/>
</dbReference>
<dbReference type="SUPFAM" id="SSF50182">
    <property type="entry name" value="Sm-like ribonucleoproteins"/>
    <property type="match status" value="1"/>
</dbReference>
<dbReference type="InterPro" id="IPR006686">
    <property type="entry name" value="MscS_channel_CS"/>
</dbReference>
<keyword evidence="6 8" id="KW-0472">Membrane</keyword>
<proteinExistence type="inferred from homology"/>
<evidence type="ECO:0000256" key="4">
    <source>
        <dbReference type="ARBA" id="ARBA00022692"/>
    </source>
</evidence>
<evidence type="ECO:0000256" key="1">
    <source>
        <dbReference type="ARBA" id="ARBA00004651"/>
    </source>
</evidence>
<dbReference type="InterPro" id="IPR011066">
    <property type="entry name" value="MscS_channel_C_sf"/>
</dbReference>
<dbReference type="AlphaFoldDB" id="A0AAE3QNL8"/>
<gene>
    <name evidence="10" type="ORF">QNI16_19260</name>
</gene>
<organism evidence="10 11">
    <name type="scientific">Xanthocytophaga flava</name>
    <dbReference type="NCBI Taxonomy" id="3048013"/>
    <lineage>
        <taxon>Bacteria</taxon>
        <taxon>Pseudomonadati</taxon>
        <taxon>Bacteroidota</taxon>
        <taxon>Cytophagia</taxon>
        <taxon>Cytophagales</taxon>
        <taxon>Rhodocytophagaceae</taxon>
        <taxon>Xanthocytophaga</taxon>
    </lineage>
</organism>
<feature type="transmembrane region" description="Helical" evidence="8">
    <location>
        <begin position="411"/>
        <end position="429"/>
    </location>
</feature>
<dbReference type="InterPro" id="IPR006685">
    <property type="entry name" value="MscS_channel_2nd"/>
</dbReference>
<feature type="transmembrane region" description="Helical" evidence="8">
    <location>
        <begin position="264"/>
        <end position="292"/>
    </location>
</feature>
<protein>
    <submittedName>
        <fullName evidence="10">Mechanosensitive ion channel family protein</fullName>
    </submittedName>
</protein>
<evidence type="ECO:0000313" key="10">
    <source>
        <dbReference type="EMBL" id="MDJ1482647.1"/>
    </source>
</evidence>
<evidence type="ECO:0000256" key="3">
    <source>
        <dbReference type="ARBA" id="ARBA00022475"/>
    </source>
</evidence>
<dbReference type="Proteomes" id="UP001241110">
    <property type="component" value="Unassembled WGS sequence"/>
</dbReference>